<comment type="caution">
    <text evidence="2">The sequence shown here is derived from an EMBL/GenBank/DDBJ whole genome shotgun (WGS) entry which is preliminary data.</text>
</comment>
<evidence type="ECO:0000313" key="2">
    <source>
        <dbReference type="EMBL" id="MFC4311841.1"/>
    </source>
</evidence>
<keyword evidence="3" id="KW-1185">Reference proteome</keyword>
<dbReference type="Proteomes" id="UP001595904">
    <property type="component" value="Unassembled WGS sequence"/>
</dbReference>
<feature type="region of interest" description="Disordered" evidence="1">
    <location>
        <begin position="28"/>
        <end position="51"/>
    </location>
</feature>
<gene>
    <name evidence="2" type="ORF">ACFPN2_22340</name>
</gene>
<reference evidence="3" key="1">
    <citation type="journal article" date="2019" name="Int. J. Syst. Evol. Microbiol.">
        <title>The Global Catalogue of Microorganisms (GCM) 10K type strain sequencing project: providing services to taxonomists for standard genome sequencing and annotation.</title>
        <authorList>
            <consortium name="The Broad Institute Genomics Platform"/>
            <consortium name="The Broad Institute Genome Sequencing Center for Infectious Disease"/>
            <person name="Wu L."/>
            <person name="Ma J."/>
        </authorList>
    </citation>
    <scope>NUCLEOTIDE SEQUENCE [LARGE SCALE GENOMIC DNA]</scope>
    <source>
        <strain evidence="3">CGMCC 1.10759</strain>
    </source>
</reference>
<name>A0ABV8SWE1_9GAMM</name>
<proteinExistence type="predicted"/>
<feature type="compositionally biased region" description="Basic and acidic residues" evidence="1">
    <location>
        <begin position="28"/>
        <end position="44"/>
    </location>
</feature>
<evidence type="ECO:0000256" key="1">
    <source>
        <dbReference type="SAM" id="MobiDB-lite"/>
    </source>
</evidence>
<accession>A0ABV8SWE1</accession>
<dbReference type="RefSeq" id="WP_380600730.1">
    <property type="nucleotide sequence ID" value="NZ_JBHSDU010000010.1"/>
</dbReference>
<evidence type="ECO:0000313" key="3">
    <source>
        <dbReference type="Proteomes" id="UP001595904"/>
    </source>
</evidence>
<dbReference type="EMBL" id="JBHSDU010000010">
    <property type="protein sequence ID" value="MFC4311841.1"/>
    <property type="molecule type" value="Genomic_DNA"/>
</dbReference>
<protein>
    <submittedName>
        <fullName evidence="2">Uncharacterized protein</fullName>
    </submittedName>
</protein>
<organism evidence="2 3">
    <name type="scientific">Steroidobacter flavus</name>
    <dbReference type="NCBI Taxonomy" id="1842136"/>
    <lineage>
        <taxon>Bacteria</taxon>
        <taxon>Pseudomonadati</taxon>
        <taxon>Pseudomonadota</taxon>
        <taxon>Gammaproteobacteria</taxon>
        <taxon>Steroidobacterales</taxon>
        <taxon>Steroidobacteraceae</taxon>
        <taxon>Steroidobacter</taxon>
    </lineage>
</organism>
<sequence>MTVRAPTSSTREHLQLLGHALRDERLIAGENQEQEHRDAERDQRGLGVMDA</sequence>